<dbReference type="STRING" id="766136.BHF68_02415"/>
<dbReference type="GO" id="GO:0004722">
    <property type="term" value="F:protein serine/threonine phosphatase activity"/>
    <property type="evidence" value="ECO:0007669"/>
    <property type="project" value="InterPro"/>
</dbReference>
<proteinExistence type="predicted"/>
<reference evidence="2 3" key="1">
    <citation type="submission" date="2016-09" db="EMBL/GenBank/DDBJ databases">
        <title>Draft genome sequence for the type strain of Desulfuribacillus alkaliarsenatis AHT28, an obligately anaerobic, sulfidogenic bacterium isolated from Russian soda lake sediments.</title>
        <authorList>
            <person name="Abin C.A."/>
            <person name="Hollibaugh J.T."/>
        </authorList>
    </citation>
    <scope>NUCLEOTIDE SEQUENCE [LARGE SCALE GENOMIC DNA]</scope>
    <source>
        <strain evidence="2 3">AHT28</strain>
    </source>
</reference>
<organism evidence="2 3">
    <name type="scientific">Desulfuribacillus alkaliarsenatis</name>
    <dbReference type="NCBI Taxonomy" id="766136"/>
    <lineage>
        <taxon>Bacteria</taxon>
        <taxon>Bacillati</taxon>
        <taxon>Bacillota</taxon>
        <taxon>Desulfuribacillia</taxon>
        <taxon>Desulfuribacillales</taxon>
        <taxon>Desulfuribacillaceae</taxon>
        <taxon>Desulfuribacillus</taxon>
    </lineage>
</organism>
<feature type="domain" description="PPM-type phosphatase" evidence="1">
    <location>
        <begin position="2"/>
        <end position="247"/>
    </location>
</feature>
<dbReference type="OrthoDB" id="9801841at2"/>
<gene>
    <name evidence="2" type="ORF">BHF68_02415</name>
</gene>
<accession>A0A1E5G5T1</accession>
<dbReference type="SMART" id="SM00331">
    <property type="entry name" value="PP2C_SIG"/>
    <property type="match status" value="1"/>
</dbReference>
<dbReference type="Proteomes" id="UP000094296">
    <property type="component" value="Unassembled WGS sequence"/>
</dbReference>
<sequence>MEWAAKSDVGLVRKSNEDSYKVRITSGKPAIAIVADGMGGYQGGKVASSITVDSIIEGIDQFYPDDRDASSSDIDPAIILKRAIRYANEKVFKHAQENQDLLGMGTTVVVALLLDEEIIIGHVGDSRAYLVCDANIQQLTKDHSLVNELVKQGKISNEEALVHPQRNMITRALGTNAQVSVDIEKVSWTDNNVLLLCTDGLSGVVSGEELLAAFIEKQEVEDAVNYLLEKSLKVDGKDNITIVAVRKRQIQVDSEGVN</sequence>
<dbReference type="NCBIfam" id="NF033484">
    <property type="entry name" value="Stp1_PP2C_phos"/>
    <property type="match status" value="1"/>
</dbReference>
<dbReference type="Gene3D" id="3.60.40.10">
    <property type="entry name" value="PPM-type phosphatase domain"/>
    <property type="match status" value="1"/>
</dbReference>
<comment type="caution">
    <text evidence="2">The sequence shown here is derived from an EMBL/GenBank/DDBJ whole genome shotgun (WGS) entry which is preliminary data.</text>
</comment>
<dbReference type="SUPFAM" id="SSF81606">
    <property type="entry name" value="PP2C-like"/>
    <property type="match status" value="1"/>
</dbReference>
<dbReference type="InterPro" id="IPR001932">
    <property type="entry name" value="PPM-type_phosphatase-like_dom"/>
</dbReference>
<dbReference type="EMBL" id="MIJE01000001">
    <property type="protein sequence ID" value="OEF98538.1"/>
    <property type="molecule type" value="Genomic_DNA"/>
</dbReference>
<protein>
    <recommendedName>
        <fullName evidence="1">PPM-type phosphatase domain-containing protein</fullName>
    </recommendedName>
</protein>
<dbReference type="PROSITE" id="PS51746">
    <property type="entry name" value="PPM_2"/>
    <property type="match status" value="1"/>
</dbReference>
<dbReference type="SMART" id="SM00332">
    <property type="entry name" value="PP2Cc"/>
    <property type="match status" value="1"/>
</dbReference>
<dbReference type="RefSeq" id="WP_069642030.1">
    <property type="nucleotide sequence ID" value="NZ_MIJE01000001.1"/>
</dbReference>
<dbReference type="InterPro" id="IPR015655">
    <property type="entry name" value="PP2C"/>
</dbReference>
<keyword evidence="3" id="KW-1185">Reference proteome</keyword>
<dbReference type="InterPro" id="IPR036457">
    <property type="entry name" value="PPM-type-like_dom_sf"/>
</dbReference>
<name>A0A1E5G5T1_9FIRM</name>
<dbReference type="PANTHER" id="PTHR47992">
    <property type="entry name" value="PROTEIN PHOSPHATASE"/>
    <property type="match status" value="1"/>
</dbReference>
<evidence type="ECO:0000259" key="1">
    <source>
        <dbReference type="PROSITE" id="PS51746"/>
    </source>
</evidence>
<evidence type="ECO:0000313" key="2">
    <source>
        <dbReference type="EMBL" id="OEF98538.1"/>
    </source>
</evidence>
<dbReference type="CDD" id="cd00143">
    <property type="entry name" value="PP2Cc"/>
    <property type="match status" value="1"/>
</dbReference>
<dbReference type="Pfam" id="PF13672">
    <property type="entry name" value="PP2C_2"/>
    <property type="match status" value="1"/>
</dbReference>
<dbReference type="AlphaFoldDB" id="A0A1E5G5T1"/>
<evidence type="ECO:0000313" key="3">
    <source>
        <dbReference type="Proteomes" id="UP000094296"/>
    </source>
</evidence>